<organism evidence="2 3">
    <name type="scientific">Colletotrichum nymphaeae SA-01</name>
    <dbReference type="NCBI Taxonomy" id="1460502"/>
    <lineage>
        <taxon>Eukaryota</taxon>
        <taxon>Fungi</taxon>
        <taxon>Dikarya</taxon>
        <taxon>Ascomycota</taxon>
        <taxon>Pezizomycotina</taxon>
        <taxon>Sordariomycetes</taxon>
        <taxon>Hypocreomycetidae</taxon>
        <taxon>Glomerellales</taxon>
        <taxon>Glomerellaceae</taxon>
        <taxon>Colletotrichum</taxon>
        <taxon>Colletotrichum acutatum species complex</taxon>
    </lineage>
</organism>
<feature type="compositionally biased region" description="Polar residues" evidence="1">
    <location>
        <begin position="38"/>
        <end position="47"/>
    </location>
</feature>
<keyword evidence="3" id="KW-1185">Reference proteome</keyword>
<comment type="caution">
    <text evidence="2">The sequence shown here is derived from an EMBL/GenBank/DDBJ whole genome shotgun (WGS) entry which is preliminary data.</text>
</comment>
<evidence type="ECO:0000256" key="1">
    <source>
        <dbReference type="SAM" id="MobiDB-lite"/>
    </source>
</evidence>
<dbReference type="Proteomes" id="UP000070054">
    <property type="component" value="Unassembled WGS sequence"/>
</dbReference>
<evidence type="ECO:0000313" key="3">
    <source>
        <dbReference type="Proteomes" id="UP000070054"/>
    </source>
</evidence>
<gene>
    <name evidence="2" type="ORF">CNYM01_02191</name>
</gene>
<feature type="non-terminal residue" evidence="2">
    <location>
        <position position="1"/>
    </location>
</feature>
<proteinExistence type="predicted"/>
<feature type="region of interest" description="Disordered" evidence="1">
    <location>
        <begin position="27"/>
        <end position="90"/>
    </location>
</feature>
<accession>A0A135T990</accession>
<dbReference type="EMBL" id="JEMN01001195">
    <property type="protein sequence ID" value="KXH44726.1"/>
    <property type="molecule type" value="Genomic_DNA"/>
</dbReference>
<dbReference type="AlphaFoldDB" id="A0A135T990"/>
<protein>
    <submittedName>
        <fullName evidence="2">Uncharacterized protein</fullName>
    </submittedName>
</protein>
<reference evidence="2 3" key="1">
    <citation type="submission" date="2014-02" db="EMBL/GenBank/DDBJ databases">
        <title>The genome sequence of Colletotrichum nymphaeae SA-01.</title>
        <authorList>
            <person name="Baroncelli R."/>
            <person name="Thon M.R."/>
        </authorList>
    </citation>
    <scope>NUCLEOTIDE SEQUENCE [LARGE SCALE GENOMIC DNA]</scope>
    <source>
        <strain evidence="2 3">SA-01</strain>
    </source>
</reference>
<sequence length="127" mass="13851">HLPLIICDISSIVLSSVHIPPNIVLRTPRDERRETRNDSTSQHQPSTRPLAPVHLARNGLAISNARAEQRSVSPSKVRAGRGTDHRFSKSNTTLTLAAQCHFRYSSSSDQRPVTSDCTTLGTVPTGS</sequence>
<feature type="compositionally biased region" description="Basic and acidic residues" evidence="1">
    <location>
        <begin position="27"/>
        <end position="37"/>
    </location>
</feature>
<evidence type="ECO:0000313" key="2">
    <source>
        <dbReference type="EMBL" id="KXH44726.1"/>
    </source>
</evidence>
<name>A0A135T990_9PEZI</name>
<feature type="region of interest" description="Disordered" evidence="1">
    <location>
        <begin position="105"/>
        <end position="127"/>
    </location>
</feature>